<proteinExistence type="predicted"/>
<dbReference type="PANTHER" id="PTHR46652:SF3">
    <property type="entry name" value="LEUCINE-RICH REPEAT-CONTAINING PROTEIN 9"/>
    <property type="match status" value="1"/>
</dbReference>
<evidence type="ECO:0000256" key="1">
    <source>
        <dbReference type="ARBA" id="ARBA00022614"/>
    </source>
</evidence>
<dbReference type="Proteomes" id="UP000015354">
    <property type="component" value="Unassembled WGS sequence"/>
</dbReference>
<keyword evidence="2" id="KW-0677">Repeat</keyword>
<gene>
    <name evidence="3" type="ORF">STCU_10164</name>
</gene>
<evidence type="ECO:0000313" key="3">
    <source>
        <dbReference type="EMBL" id="EPY18137.1"/>
    </source>
</evidence>
<keyword evidence="1" id="KW-0433">Leucine-rich repeat</keyword>
<protein>
    <submittedName>
        <fullName evidence="3">Adenylate cyclase regulatory protein-like protein</fullName>
    </submittedName>
</protein>
<dbReference type="InterPro" id="IPR050836">
    <property type="entry name" value="SDS22/Internalin_LRR"/>
</dbReference>
<evidence type="ECO:0000256" key="2">
    <source>
        <dbReference type="ARBA" id="ARBA00022737"/>
    </source>
</evidence>
<dbReference type="Gene3D" id="3.80.10.10">
    <property type="entry name" value="Ribonuclease Inhibitor"/>
    <property type="match status" value="2"/>
</dbReference>
<dbReference type="PANTHER" id="PTHR46652">
    <property type="entry name" value="LEUCINE-RICH REPEAT AND IQ DOMAIN-CONTAINING PROTEIN 1-RELATED"/>
    <property type="match status" value="1"/>
</dbReference>
<comment type="caution">
    <text evidence="3">The sequence shown here is derived from an EMBL/GenBank/DDBJ whole genome shotgun (WGS) entry which is preliminary data.</text>
</comment>
<reference evidence="3 4" key="1">
    <citation type="journal article" date="2013" name="PLoS ONE">
        <title>Predicting the Proteins of Angomonas deanei, Strigomonas culicis and Their Respective Endosymbionts Reveals New Aspects of the Trypanosomatidae Family.</title>
        <authorList>
            <person name="Motta M.C."/>
            <person name="Martins A.C."/>
            <person name="de Souza S.S."/>
            <person name="Catta-Preta C.M."/>
            <person name="Silva R."/>
            <person name="Klein C.C."/>
            <person name="de Almeida L.G."/>
            <person name="de Lima Cunha O."/>
            <person name="Ciapina L.P."/>
            <person name="Brocchi M."/>
            <person name="Colabardini A.C."/>
            <person name="de Araujo Lima B."/>
            <person name="Machado C.R."/>
            <person name="de Almeida Soares C.M."/>
            <person name="Probst C.M."/>
            <person name="de Menezes C.B."/>
            <person name="Thompson C.E."/>
            <person name="Bartholomeu D.C."/>
            <person name="Gradia D.F."/>
            <person name="Pavoni D.P."/>
            <person name="Grisard E.C."/>
            <person name="Fantinatti-Garboggini F."/>
            <person name="Marchini F.K."/>
            <person name="Rodrigues-Luiz G.F."/>
            <person name="Wagner G."/>
            <person name="Goldman G.H."/>
            <person name="Fietto J.L."/>
            <person name="Elias M.C."/>
            <person name="Goldman M.H."/>
            <person name="Sagot M.F."/>
            <person name="Pereira M."/>
            <person name="Stoco P.H."/>
            <person name="de Mendonca-Neto R.P."/>
            <person name="Teixeira S.M."/>
            <person name="Maciel T.E."/>
            <person name="de Oliveira Mendes T.A."/>
            <person name="Urmenyi T.P."/>
            <person name="de Souza W."/>
            <person name="Schenkman S."/>
            <person name="de Vasconcelos A.T."/>
        </authorList>
    </citation>
    <scope>NUCLEOTIDE SEQUENCE [LARGE SCALE GENOMIC DNA]</scope>
</reference>
<dbReference type="SUPFAM" id="SSF52058">
    <property type="entry name" value="L domain-like"/>
    <property type="match status" value="1"/>
</dbReference>
<name>S9TJA8_9TRYP</name>
<accession>S9TJA8</accession>
<dbReference type="InterPro" id="IPR032675">
    <property type="entry name" value="LRR_dom_sf"/>
</dbReference>
<dbReference type="EMBL" id="ATMH01010085">
    <property type="protein sequence ID" value="EPY18137.1"/>
    <property type="molecule type" value="Genomic_DNA"/>
</dbReference>
<sequence length="461" mass="51856">MNSTSREFAKGEDEDGNKWTGVTCTSLELVVGYLAHASCAVCASDRNVRAMVELTCPVHAREVHLVNRGGLYKDRTPMIKLLVPMHAVRFSFDNEHQEYAECIVDVRDVRTVERVLWWLQVAAVRSLRLEGVEHLSTAGIHRLFSSLLTKHPLTEGGRALPTVLEELTCNGSSAYHTVRLKDVSLLQQCLLLKKIHMDWCWSLKSLDGVESFASLETLRIPGTQVSDWKALAECPRLKYLDMSCTEGWVSLSGMETLTSLVTLELAYTPIKDLRPLRGNKQLRNVSLNHCTQLRSLAGLEGLLALEVLDLSGTAVDRLTPLHDCRQLRHLQVVGCTELRSLAGLENSLYLDELVLAESAVESLVPLRDCHRLKKLNLKACRQLRTLAGLEYSSELEELVLLDSAVESLVPLQEGCRLKKFHMKYCDQLRSLIGNHQEEKMVDDIYNRDNIGEHGSDFIMKD</sequence>
<dbReference type="OrthoDB" id="266138at2759"/>
<keyword evidence="4" id="KW-1185">Reference proteome</keyword>
<evidence type="ECO:0000313" key="4">
    <source>
        <dbReference type="Proteomes" id="UP000015354"/>
    </source>
</evidence>
<dbReference type="AlphaFoldDB" id="S9TJA8"/>
<organism evidence="3 4">
    <name type="scientific">Strigomonas culicis</name>
    <dbReference type="NCBI Taxonomy" id="28005"/>
    <lineage>
        <taxon>Eukaryota</taxon>
        <taxon>Discoba</taxon>
        <taxon>Euglenozoa</taxon>
        <taxon>Kinetoplastea</taxon>
        <taxon>Metakinetoplastina</taxon>
        <taxon>Trypanosomatida</taxon>
        <taxon>Trypanosomatidae</taxon>
        <taxon>Strigomonadinae</taxon>
        <taxon>Strigomonas</taxon>
    </lineage>
</organism>